<dbReference type="InterPro" id="IPR008948">
    <property type="entry name" value="L-Aspartase-like"/>
</dbReference>
<dbReference type="Proteomes" id="UP000267536">
    <property type="component" value="Unassembled WGS sequence"/>
</dbReference>
<keyword evidence="4" id="KW-0413">Isomerase</keyword>
<feature type="domain" description="Fumarate lyase N-terminal" evidence="3">
    <location>
        <begin position="29"/>
        <end position="290"/>
    </location>
</feature>
<dbReference type="AlphaFoldDB" id="A0A3N4GS56"/>
<gene>
    <name evidence="4" type="ORF">EF294_08520</name>
</gene>
<comment type="similarity">
    <text evidence="2">Belongs to the class-II fumarase/aspartase family.</text>
</comment>
<dbReference type="InterPro" id="IPR022761">
    <property type="entry name" value="Fumarate_lyase_N"/>
</dbReference>
<dbReference type="EMBL" id="RKMH01000005">
    <property type="protein sequence ID" value="RPA63526.1"/>
    <property type="molecule type" value="Genomic_DNA"/>
</dbReference>
<evidence type="ECO:0000259" key="3">
    <source>
        <dbReference type="Pfam" id="PF00206"/>
    </source>
</evidence>
<protein>
    <submittedName>
        <fullName evidence="4">3-carboxy-cis,cis-muconate cycloisomerase</fullName>
    </submittedName>
</protein>
<dbReference type="GO" id="GO:0016829">
    <property type="term" value="F:lyase activity"/>
    <property type="evidence" value="ECO:0007669"/>
    <property type="project" value="UniProtKB-KW"/>
</dbReference>
<dbReference type="InterPro" id="IPR000362">
    <property type="entry name" value="Fumarate_lyase_fam"/>
</dbReference>
<sequence length="401" mass="41737">MSDLFWPGAHRAGDLMSEEALLRALIEVENAWLRALVSHGVAPADAAADLRPLVSTDDLTAIAVDAEADGNPVSGLVSLLRSRAGDTAAQWLHRGLTSQDTLDTALMMCARDVLRRIEDHLRTQVGALQALINAHRDAPLLTRTLTQPALPGTAGRKFGVWLTALLDAADTLDALPPIPVQIGGAAGTLAAPVELTGSAQAARALVRATAGTLGLAASTPWHTTRATTTRIGDALVTCCDAWGHLAGDLAIAGRPEIGEFTEGGGGGSSTMPHKNNPVLTVLLRRAALVAPGLAATLHAASAASLDERSDGGWHAEWSTLRTLSRLTVTAGAHAAQLLTGLRFHPDRAAANLVSAQGILTEQETMSRLAGHAASPDYLGATDILVDDVVTRAHRYLEGAHS</sequence>
<dbReference type="OrthoDB" id="9768878at2"/>
<dbReference type="PROSITE" id="PS00163">
    <property type="entry name" value="FUMARATE_LYASES"/>
    <property type="match status" value="1"/>
</dbReference>
<organism evidence="4 5">
    <name type="scientific">Gordonia oryzae</name>
    <dbReference type="NCBI Taxonomy" id="2487349"/>
    <lineage>
        <taxon>Bacteria</taxon>
        <taxon>Bacillati</taxon>
        <taxon>Actinomycetota</taxon>
        <taxon>Actinomycetes</taxon>
        <taxon>Mycobacteriales</taxon>
        <taxon>Gordoniaceae</taxon>
        <taxon>Gordonia</taxon>
    </lineage>
</organism>
<dbReference type="Gene3D" id="1.10.275.10">
    <property type="entry name" value="Fumarase/aspartase (N-terminal domain)"/>
    <property type="match status" value="1"/>
</dbReference>
<dbReference type="InterPro" id="IPR024083">
    <property type="entry name" value="Fumarase/histidase_N"/>
</dbReference>
<reference evidence="4 5" key="1">
    <citation type="submission" date="2018-11" db="EMBL/GenBank/DDBJ databases">
        <title>Draft genome sequence of Gordonia sp. RS15-1S isolated from rice stems.</title>
        <authorList>
            <person name="Muangham S."/>
        </authorList>
    </citation>
    <scope>NUCLEOTIDE SEQUENCE [LARGE SCALE GENOMIC DNA]</scope>
    <source>
        <strain evidence="4 5">RS15-1S</strain>
    </source>
</reference>
<evidence type="ECO:0000256" key="2">
    <source>
        <dbReference type="ARBA" id="ARBA00034772"/>
    </source>
</evidence>
<keyword evidence="1" id="KW-0456">Lyase</keyword>
<accession>A0A3N4GS56</accession>
<evidence type="ECO:0000256" key="1">
    <source>
        <dbReference type="ARBA" id="ARBA00023239"/>
    </source>
</evidence>
<name>A0A3N4GS56_9ACTN</name>
<dbReference type="SUPFAM" id="SSF48557">
    <property type="entry name" value="L-aspartase-like"/>
    <property type="match status" value="1"/>
</dbReference>
<dbReference type="Gene3D" id="1.20.200.10">
    <property type="entry name" value="Fumarase/aspartase (Central domain)"/>
    <property type="match status" value="1"/>
</dbReference>
<dbReference type="PANTHER" id="PTHR43172:SF2">
    <property type="entry name" value="ADENYLOSUCCINATE LYASE C-TERMINAL DOMAIN-CONTAINING PROTEIN"/>
    <property type="match status" value="1"/>
</dbReference>
<keyword evidence="5" id="KW-1185">Reference proteome</keyword>
<dbReference type="GO" id="GO:0016853">
    <property type="term" value="F:isomerase activity"/>
    <property type="evidence" value="ECO:0007669"/>
    <property type="project" value="UniProtKB-KW"/>
</dbReference>
<dbReference type="PRINTS" id="PR00149">
    <property type="entry name" value="FUMRATELYASE"/>
</dbReference>
<dbReference type="PANTHER" id="PTHR43172">
    <property type="entry name" value="ADENYLOSUCCINATE LYASE"/>
    <property type="match status" value="1"/>
</dbReference>
<evidence type="ECO:0000313" key="4">
    <source>
        <dbReference type="EMBL" id="RPA63526.1"/>
    </source>
</evidence>
<proteinExistence type="inferred from homology"/>
<comment type="caution">
    <text evidence="4">The sequence shown here is derived from an EMBL/GenBank/DDBJ whole genome shotgun (WGS) entry which is preliminary data.</text>
</comment>
<dbReference type="InterPro" id="IPR020557">
    <property type="entry name" value="Fumarate_lyase_CS"/>
</dbReference>
<evidence type="ECO:0000313" key="5">
    <source>
        <dbReference type="Proteomes" id="UP000267536"/>
    </source>
</evidence>
<dbReference type="Pfam" id="PF00206">
    <property type="entry name" value="Lyase_1"/>
    <property type="match status" value="1"/>
</dbReference>
<dbReference type="RefSeq" id="WP_123928117.1">
    <property type="nucleotide sequence ID" value="NZ_JBPSDP010000001.1"/>
</dbReference>